<name>A0ABT0KKJ3_9GAMM</name>
<accession>A0ABT0KKJ3</accession>
<dbReference type="Gene3D" id="3.30.2010.10">
    <property type="entry name" value="Metalloproteases ('zincins'), catalytic domain"/>
    <property type="match status" value="1"/>
</dbReference>
<protein>
    <submittedName>
        <fullName evidence="2">DUF45 domain-containing protein</fullName>
    </submittedName>
</protein>
<feature type="domain" description="YgjP-like metallopeptidase" evidence="1">
    <location>
        <begin position="128"/>
        <end position="185"/>
    </location>
</feature>
<keyword evidence="3" id="KW-1185">Reference proteome</keyword>
<gene>
    <name evidence="2" type="ORF">L2737_03260</name>
</gene>
<organism evidence="2 3">
    <name type="scientific">Shewanella electrodiphila</name>
    <dbReference type="NCBI Taxonomy" id="934143"/>
    <lineage>
        <taxon>Bacteria</taxon>
        <taxon>Pseudomonadati</taxon>
        <taxon>Pseudomonadota</taxon>
        <taxon>Gammaproteobacteria</taxon>
        <taxon>Alteromonadales</taxon>
        <taxon>Shewanellaceae</taxon>
        <taxon>Shewanella</taxon>
    </lineage>
</organism>
<dbReference type="RefSeq" id="WP_248954822.1">
    <property type="nucleotide sequence ID" value="NZ_JAKIKU010000001.1"/>
</dbReference>
<sequence length="199" mass="22850">MAVKNSSAKVAAAKDTLAGLVTSKDVQAKQKQQAQLKYLNGYSASTIEQVKRHIENDTLENLLLSRYPTIHDIRTDKALYDYAMEFKQQFLKQSDPISKVIFDEKISLSHQALGLHTYANRVQGNKVKAKNEIRISSRLRHVPEPLLRMVVVHELAHLKEKDHNKAFYQLCKYMTADYHQLELDLRLLLTCIELGKSPY</sequence>
<evidence type="ECO:0000313" key="3">
    <source>
        <dbReference type="Proteomes" id="UP001202134"/>
    </source>
</evidence>
<evidence type="ECO:0000313" key="2">
    <source>
        <dbReference type="EMBL" id="MCL1044353.1"/>
    </source>
</evidence>
<dbReference type="Proteomes" id="UP001202134">
    <property type="component" value="Unassembled WGS sequence"/>
</dbReference>
<dbReference type="PANTHER" id="PTHR30399">
    <property type="entry name" value="UNCHARACTERIZED PROTEIN YGJP"/>
    <property type="match status" value="1"/>
</dbReference>
<evidence type="ECO:0000259" key="1">
    <source>
        <dbReference type="Pfam" id="PF01863"/>
    </source>
</evidence>
<dbReference type="Pfam" id="PF01863">
    <property type="entry name" value="YgjP-like"/>
    <property type="match status" value="1"/>
</dbReference>
<dbReference type="PANTHER" id="PTHR30399:SF1">
    <property type="entry name" value="UTP PYROPHOSPHATASE"/>
    <property type="match status" value="1"/>
</dbReference>
<dbReference type="InterPro" id="IPR053136">
    <property type="entry name" value="UTP_pyrophosphatase-like"/>
</dbReference>
<dbReference type="EMBL" id="JAKIKU010000001">
    <property type="protein sequence ID" value="MCL1044353.1"/>
    <property type="molecule type" value="Genomic_DNA"/>
</dbReference>
<dbReference type="InterPro" id="IPR002725">
    <property type="entry name" value="YgjP-like_metallopeptidase"/>
</dbReference>
<reference evidence="2 3" key="1">
    <citation type="submission" date="2022-01" db="EMBL/GenBank/DDBJ databases">
        <title>Whole genome-based taxonomy of the Shewanellaceae.</title>
        <authorList>
            <person name="Martin-Rodriguez A.J."/>
        </authorList>
    </citation>
    <scope>NUCLEOTIDE SEQUENCE [LARGE SCALE GENOMIC DNA]</scope>
    <source>
        <strain evidence="2 3">DSM 24955</strain>
    </source>
</reference>
<dbReference type="CDD" id="cd07344">
    <property type="entry name" value="M48_yhfN_like"/>
    <property type="match status" value="1"/>
</dbReference>
<proteinExistence type="predicted"/>
<comment type="caution">
    <text evidence="2">The sequence shown here is derived from an EMBL/GenBank/DDBJ whole genome shotgun (WGS) entry which is preliminary data.</text>
</comment>